<comment type="caution">
    <text evidence="2">The sequence shown here is derived from an EMBL/GenBank/DDBJ whole genome shotgun (WGS) entry which is preliminary data.</text>
</comment>
<reference evidence="2 3" key="1">
    <citation type="journal article" date="2024" name="Ann. Entomol. Soc. Am.">
        <title>Genomic analyses of the southern and eastern yellowjacket wasps (Hymenoptera: Vespidae) reveal evolutionary signatures of social life.</title>
        <authorList>
            <person name="Catto M.A."/>
            <person name="Caine P.B."/>
            <person name="Orr S.E."/>
            <person name="Hunt B.G."/>
            <person name="Goodisman M.A.D."/>
        </authorList>
    </citation>
    <scope>NUCLEOTIDE SEQUENCE [LARGE SCALE GENOMIC DNA]</scope>
    <source>
        <strain evidence="2">232</strain>
        <tissue evidence="2">Head and thorax</tissue>
    </source>
</reference>
<gene>
    <name evidence="2" type="ORF">V1477_016115</name>
</gene>
<keyword evidence="3" id="KW-1185">Reference proteome</keyword>
<dbReference type="AlphaFoldDB" id="A0ABD2BC81"/>
<dbReference type="Proteomes" id="UP001607303">
    <property type="component" value="Unassembled WGS sequence"/>
</dbReference>
<evidence type="ECO:0000256" key="1">
    <source>
        <dbReference type="SAM" id="MobiDB-lite"/>
    </source>
</evidence>
<feature type="region of interest" description="Disordered" evidence="1">
    <location>
        <begin position="1"/>
        <end position="27"/>
    </location>
</feature>
<accession>A0ABD2BC81</accession>
<sequence length="214" mass="24882">MTDLPLSEDEEVGLEEEEEVEEEEGTGKRVFSEIMLEDSEWGAKMSRHLLPPWRVLELLILSKDETEEGFEEDRDYYRQPYQMFEHRPDSPLTLTRVQLLRDAAKVSSYHRPLPYHPRHLPRSVFNVSPRIILHISRSSSISPIVLQEYSRLTILHDEMGRTNCVTEMHLDVRTRRFSLGALSQPLCDAAARYFERLTKNAESADFTSSGARMM</sequence>
<proteinExistence type="predicted"/>
<protein>
    <submittedName>
        <fullName evidence="2">Uncharacterized protein</fullName>
    </submittedName>
</protein>
<name>A0ABD2BC81_VESMC</name>
<dbReference type="EMBL" id="JAYRBN010000091">
    <property type="protein sequence ID" value="KAL2730304.1"/>
    <property type="molecule type" value="Genomic_DNA"/>
</dbReference>
<feature type="compositionally biased region" description="Acidic residues" evidence="1">
    <location>
        <begin position="1"/>
        <end position="24"/>
    </location>
</feature>
<evidence type="ECO:0000313" key="2">
    <source>
        <dbReference type="EMBL" id="KAL2730304.1"/>
    </source>
</evidence>
<evidence type="ECO:0000313" key="3">
    <source>
        <dbReference type="Proteomes" id="UP001607303"/>
    </source>
</evidence>
<organism evidence="2 3">
    <name type="scientific">Vespula maculifrons</name>
    <name type="common">Eastern yellow jacket</name>
    <name type="synonym">Wasp</name>
    <dbReference type="NCBI Taxonomy" id="7453"/>
    <lineage>
        <taxon>Eukaryota</taxon>
        <taxon>Metazoa</taxon>
        <taxon>Ecdysozoa</taxon>
        <taxon>Arthropoda</taxon>
        <taxon>Hexapoda</taxon>
        <taxon>Insecta</taxon>
        <taxon>Pterygota</taxon>
        <taxon>Neoptera</taxon>
        <taxon>Endopterygota</taxon>
        <taxon>Hymenoptera</taxon>
        <taxon>Apocrita</taxon>
        <taxon>Aculeata</taxon>
        <taxon>Vespoidea</taxon>
        <taxon>Vespidae</taxon>
        <taxon>Vespinae</taxon>
        <taxon>Vespula</taxon>
    </lineage>
</organism>